<dbReference type="GO" id="GO:0005886">
    <property type="term" value="C:plasma membrane"/>
    <property type="evidence" value="ECO:0007669"/>
    <property type="project" value="UniProtKB-SubCell"/>
</dbReference>
<evidence type="ECO:0000313" key="9">
    <source>
        <dbReference type="EMBL" id="TVY01114.1"/>
    </source>
</evidence>
<feature type="transmembrane region" description="Helical" evidence="7">
    <location>
        <begin position="212"/>
        <end position="231"/>
    </location>
</feature>
<comment type="caution">
    <text evidence="9">The sequence shown here is derived from an EMBL/GenBank/DDBJ whole genome shotgun (WGS) entry which is preliminary data.</text>
</comment>
<dbReference type="Pfam" id="PF01757">
    <property type="entry name" value="Acyl_transf_3"/>
    <property type="match status" value="1"/>
</dbReference>
<feature type="transmembrane region" description="Helical" evidence="7">
    <location>
        <begin position="78"/>
        <end position="98"/>
    </location>
</feature>
<keyword evidence="6 7" id="KW-0472">Membrane</keyword>
<comment type="similarity">
    <text evidence="2">Belongs to the acyltransferase 3 family.</text>
</comment>
<keyword evidence="9" id="KW-0012">Acyltransferase</keyword>
<evidence type="ECO:0000259" key="8">
    <source>
        <dbReference type="Pfam" id="PF01757"/>
    </source>
</evidence>
<evidence type="ECO:0000256" key="4">
    <source>
        <dbReference type="ARBA" id="ARBA00022692"/>
    </source>
</evidence>
<dbReference type="Proteomes" id="UP000316330">
    <property type="component" value="Unassembled WGS sequence"/>
</dbReference>
<keyword evidence="10" id="KW-1185">Reference proteome</keyword>
<evidence type="ECO:0000256" key="2">
    <source>
        <dbReference type="ARBA" id="ARBA00007400"/>
    </source>
</evidence>
<feature type="transmembrane region" description="Helical" evidence="7">
    <location>
        <begin position="145"/>
        <end position="165"/>
    </location>
</feature>
<keyword evidence="4 7" id="KW-0812">Transmembrane</keyword>
<evidence type="ECO:0000256" key="5">
    <source>
        <dbReference type="ARBA" id="ARBA00022989"/>
    </source>
</evidence>
<feature type="transmembrane region" description="Helical" evidence="7">
    <location>
        <begin position="12"/>
        <end position="32"/>
    </location>
</feature>
<evidence type="ECO:0000256" key="6">
    <source>
        <dbReference type="ARBA" id="ARBA00023136"/>
    </source>
</evidence>
<protein>
    <submittedName>
        <fullName evidence="9">Acyltransferase family protein</fullName>
    </submittedName>
</protein>
<dbReference type="GO" id="GO:0016413">
    <property type="term" value="F:O-acetyltransferase activity"/>
    <property type="evidence" value="ECO:0007669"/>
    <property type="project" value="TreeGrafter"/>
</dbReference>
<accession>A0A559JMK3</accession>
<feature type="transmembrane region" description="Helical" evidence="7">
    <location>
        <begin position="38"/>
        <end position="57"/>
    </location>
</feature>
<reference evidence="9 10" key="1">
    <citation type="submission" date="2019-07" db="EMBL/GenBank/DDBJ databases">
        <authorList>
            <person name="Kim J."/>
        </authorList>
    </citation>
    <scope>NUCLEOTIDE SEQUENCE [LARGE SCALE GENOMIC DNA]</scope>
    <source>
        <strain evidence="9 10">G13</strain>
    </source>
</reference>
<dbReference type="InterPro" id="IPR002656">
    <property type="entry name" value="Acyl_transf_3_dom"/>
</dbReference>
<evidence type="ECO:0000313" key="10">
    <source>
        <dbReference type="Proteomes" id="UP000316330"/>
    </source>
</evidence>
<feature type="transmembrane region" description="Helical" evidence="7">
    <location>
        <begin position="304"/>
        <end position="326"/>
    </location>
</feature>
<evidence type="ECO:0000256" key="1">
    <source>
        <dbReference type="ARBA" id="ARBA00004651"/>
    </source>
</evidence>
<name>A0A559JMK3_9BACL</name>
<keyword evidence="3" id="KW-1003">Cell membrane</keyword>
<sequence>MENKLIKEVNSIRAIACLCVVFLHAIQVRLFTWDTNEMLHTVLGLLAFGTPTFVFLSELILSRSYPNRLPNNFFKKRVIPILVPFICISFFYALVQDINDIPHLLRDFTFNLLGNYRGPWFILVIFQFYVLHRIFVKYLSRVSPTIVLTGSFIINLAYLAIFNLIQPPSETGFIAFLWEFGYWVPCIGWLFYFSLAYYCGKNYERFIRKLKKHPYLVLSAPIIGLALILYVNSFHIMPYGSKRMDMVIFTTTMILALFLLMSQLKKQPAFLEFVSKYTFGIFLIHLFFIRVAKKMIELLGFNLGYFEIPILFLSALTSSIIAVHVLNRFPQGKYLIGSIKHAKTPDSIRSSDIRSPAV</sequence>
<gene>
    <name evidence="9" type="ORF">FPZ45_08130</name>
</gene>
<dbReference type="OrthoDB" id="65129at2"/>
<dbReference type="PANTHER" id="PTHR40074">
    <property type="entry name" value="O-ACETYLTRANSFERASE WECH"/>
    <property type="match status" value="1"/>
</dbReference>
<dbReference type="PANTHER" id="PTHR40074:SF2">
    <property type="entry name" value="O-ACETYLTRANSFERASE WECH"/>
    <property type="match status" value="1"/>
</dbReference>
<dbReference type="AlphaFoldDB" id="A0A559JMK3"/>
<feature type="transmembrane region" description="Helical" evidence="7">
    <location>
        <begin position="243"/>
        <end position="261"/>
    </location>
</feature>
<feature type="transmembrane region" description="Helical" evidence="7">
    <location>
        <begin position="273"/>
        <end position="292"/>
    </location>
</feature>
<feature type="transmembrane region" description="Helical" evidence="7">
    <location>
        <begin position="118"/>
        <end position="136"/>
    </location>
</feature>
<feature type="domain" description="Acyltransferase 3" evidence="8">
    <location>
        <begin position="7"/>
        <end position="322"/>
    </location>
</feature>
<keyword evidence="9" id="KW-0808">Transferase</keyword>
<evidence type="ECO:0000256" key="3">
    <source>
        <dbReference type="ARBA" id="ARBA00022475"/>
    </source>
</evidence>
<comment type="subcellular location">
    <subcellularLocation>
        <location evidence="1">Cell membrane</location>
        <topology evidence="1">Multi-pass membrane protein</topology>
    </subcellularLocation>
</comment>
<evidence type="ECO:0000256" key="7">
    <source>
        <dbReference type="SAM" id="Phobius"/>
    </source>
</evidence>
<keyword evidence="5 7" id="KW-1133">Transmembrane helix</keyword>
<feature type="transmembrane region" description="Helical" evidence="7">
    <location>
        <begin position="180"/>
        <end position="200"/>
    </location>
</feature>
<organism evidence="9 10">
    <name type="scientific">Cohnella terricola</name>
    <dbReference type="NCBI Taxonomy" id="1289167"/>
    <lineage>
        <taxon>Bacteria</taxon>
        <taxon>Bacillati</taxon>
        <taxon>Bacillota</taxon>
        <taxon>Bacilli</taxon>
        <taxon>Bacillales</taxon>
        <taxon>Paenibacillaceae</taxon>
        <taxon>Cohnella</taxon>
    </lineage>
</organism>
<dbReference type="RefSeq" id="WP_144700122.1">
    <property type="nucleotide sequence ID" value="NZ_VNJJ01000004.1"/>
</dbReference>
<dbReference type="EMBL" id="VNJJ01000004">
    <property type="protein sequence ID" value="TVY01114.1"/>
    <property type="molecule type" value="Genomic_DNA"/>
</dbReference>
<dbReference type="GO" id="GO:0009246">
    <property type="term" value="P:enterobacterial common antigen biosynthetic process"/>
    <property type="evidence" value="ECO:0007669"/>
    <property type="project" value="TreeGrafter"/>
</dbReference>
<proteinExistence type="inferred from homology"/>